<proteinExistence type="predicted"/>
<keyword evidence="3" id="KW-1185">Reference proteome</keyword>
<name>A0A9N9ESE2_9GLOM</name>
<dbReference type="Pfam" id="PF02014">
    <property type="entry name" value="Reeler"/>
    <property type="match status" value="1"/>
</dbReference>
<dbReference type="EMBL" id="CAJVPV010014715">
    <property type="protein sequence ID" value="CAG8687533.1"/>
    <property type="molecule type" value="Genomic_DNA"/>
</dbReference>
<organism evidence="2 3">
    <name type="scientific">Acaulospora morrowiae</name>
    <dbReference type="NCBI Taxonomy" id="94023"/>
    <lineage>
        <taxon>Eukaryota</taxon>
        <taxon>Fungi</taxon>
        <taxon>Fungi incertae sedis</taxon>
        <taxon>Mucoromycota</taxon>
        <taxon>Glomeromycotina</taxon>
        <taxon>Glomeromycetes</taxon>
        <taxon>Diversisporales</taxon>
        <taxon>Acaulosporaceae</taxon>
        <taxon>Acaulospora</taxon>
    </lineage>
</organism>
<comment type="caution">
    <text evidence="2">The sequence shown here is derived from an EMBL/GenBank/DDBJ whole genome shotgun (WGS) entry which is preliminary data.</text>
</comment>
<dbReference type="AlphaFoldDB" id="A0A9N9ESE2"/>
<dbReference type="InterPro" id="IPR002861">
    <property type="entry name" value="Reeler_dom"/>
</dbReference>
<reference evidence="2" key="1">
    <citation type="submission" date="2021-06" db="EMBL/GenBank/DDBJ databases">
        <authorList>
            <person name="Kallberg Y."/>
            <person name="Tangrot J."/>
            <person name="Rosling A."/>
        </authorList>
    </citation>
    <scope>NUCLEOTIDE SEQUENCE</scope>
    <source>
        <strain evidence="2">CL551</strain>
    </source>
</reference>
<evidence type="ECO:0000313" key="2">
    <source>
        <dbReference type="EMBL" id="CAG8687533.1"/>
    </source>
</evidence>
<sequence length="188" mass="20761">NLSYTGVSMKILKINPSGSLNIQVSSKKKIKDIVLWAEYRGKSEKEQHIGTFRSIVGHAYLEGCDGPYNSTITNYKDLDNTSQIIYEWDPPPGTKVVLKHGLAFLEGESVKFHVFTLDKPIYIKGRFSPLDTSLTDPSTLSEGESTDTEVYVSSFDSQPTSSSQSSRSWNGRGLTAAISFLITGMLIL</sequence>
<feature type="domain" description="Reelin" evidence="1">
    <location>
        <begin position="13"/>
        <end position="96"/>
    </location>
</feature>
<dbReference type="OrthoDB" id="2440474at2759"/>
<evidence type="ECO:0000259" key="1">
    <source>
        <dbReference type="Pfam" id="PF02014"/>
    </source>
</evidence>
<gene>
    <name evidence="2" type="ORF">AMORRO_LOCUS11494</name>
</gene>
<protein>
    <submittedName>
        <fullName evidence="2">17473_t:CDS:1</fullName>
    </submittedName>
</protein>
<dbReference type="Proteomes" id="UP000789342">
    <property type="component" value="Unassembled WGS sequence"/>
</dbReference>
<evidence type="ECO:0000313" key="3">
    <source>
        <dbReference type="Proteomes" id="UP000789342"/>
    </source>
</evidence>
<accession>A0A9N9ESE2</accession>
<feature type="non-terminal residue" evidence="2">
    <location>
        <position position="188"/>
    </location>
</feature>